<keyword evidence="3" id="KW-0328">Glycosyltransferase</keyword>
<evidence type="ECO:0000259" key="5">
    <source>
        <dbReference type="Pfam" id="PF00535"/>
    </source>
</evidence>
<feature type="domain" description="Glycosyltransferase 2-like" evidence="5">
    <location>
        <begin position="104"/>
        <end position="236"/>
    </location>
</feature>
<gene>
    <name evidence="6" type="ORF">KKC1_31920</name>
</gene>
<dbReference type="OrthoDB" id="1727335at2"/>
<evidence type="ECO:0000256" key="4">
    <source>
        <dbReference type="ARBA" id="ARBA00022679"/>
    </source>
</evidence>
<dbReference type="PANTHER" id="PTHR43179:SF12">
    <property type="entry name" value="GALACTOFURANOSYLTRANSFERASE GLFT2"/>
    <property type="match status" value="1"/>
</dbReference>
<evidence type="ECO:0000313" key="6">
    <source>
        <dbReference type="EMBL" id="GAW94074.1"/>
    </source>
</evidence>
<sequence length="361" mass="40564">MVKSENLNNFPGVAIIVLNWNGWRDTIECLESLQRLTYPNYQVIVVDNGSTDDSIEKLRAWARGEIVADSKFFTGLGPKPVTIIEYSRTQAELGGEKLSEAQREKIPSSQRIVLVRNSENLGFAAGNNVGIRYALKRNFDYIALLNNDTVVDPQCMTHLVDTLESRREWVVVSPKILYKDDPGRIWYAGGSLKLWRANAVHTGIGRKDDRSWSGARETGHCSGCCPLVRRSLFETVGLLDEDFFFAHEDVAFSSVVTGRGLKMGVDLDAKIYHKSGGSSGTGHPIYVYYYNKNRLLILKKYGSLVEKVLGFSFYALTRPFKFLLSLIRGKAICVGAELLAIRDFLLGRYGEHDRWRANSHG</sequence>
<name>A0A1Z5HX37_9FIRM</name>
<keyword evidence="4 6" id="KW-0808">Transferase</keyword>
<evidence type="ECO:0000256" key="3">
    <source>
        <dbReference type="ARBA" id="ARBA00022676"/>
    </source>
</evidence>
<protein>
    <submittedName>
        <fullName evidence="6">Rhamnosyl transferase related protein</fullName>
    </submittedName>
</protein>
<dbReference type="InterPro" id="IPR001173">
    <property type="entry name" value="Glyco_trans_2-like"/>
</dbReference>
<dbReference type="Pfam" id="PF00535">
    <property type="entry name" value="Glycos_transf_2"/>
    <property type="match status" value="2"/>
</dbReference>
<dbReference type="AlphaFoldDB" id="A0A1Z5HX37"/>
<keyword evidence="7" id="KW-1185">Reference proteome</keyword>
<comment type="similarity">
    <text evidence="2">Belongs to the glycosyltransferase 2 family.</text>
</comment>
<comment type="caution">
    <text evidence="6">The sequence shown here is derived from an EMBL/GenBank/DDBJ whole genome shotgun (WGS) entry which is preliminary data.</text>
</comment>
<dbReference type="Gene3D" id="3.90.550.10">
    <property type="entry name" value="Spore Coat Polysaccharide Biosynthesis Protein SpsA, Chain A"/>
    <property type="match status" value="1"/>
</dbReference>
<accession>A0A1Z5HX37</accession>
<dbReference type="EMBL" id="BDGJ01000197">
    <property type="protein sequence ID" value="GAW94074.1"/>
    <property type="molecule type" value="Genomic_DNA"/>
</dbReference>
<dbReference type="InterPro" id="IPR029044">
    <property type="entry name" value="Nucleotide-diphossugar_trans"/>
</dbReference>
<dbReference type="RefSeq" id="WP_088555089.1">
    <property type="nucleotide sequence ID" value="NZ_BDGJ01000197.1"/>
</dbReference>
<proteinExistence type="inferred from homology"/>
<dbReference type="SUPFAM" id="SSF53448">
    <property type="entry name" value="Nucleotide-diphospho-sugar transferases"/>
    <property type="match status" value="1"/>
</dbReference>
<dbReference type="CDD" id="cd04186">
    <property type="entry name" value="GT_2_like_c"/>
    <property type="match status" value="1"/>
</dbReference>
<dbReference type="PANTHER" id="PTHR43179">
    <property type="entry name" value="RHAMNOSYLTRANSFERASE WBBL"/>
    <property type="match status" value="1"/>
</dbReference>
<reference evidence="7" key="1">
    <citation type="journal article" date="2017" name="Appl. Environ. Microbiol.">
        <title>Genomic Analysis of Calderihabitans maritimus KKC1, a Thermophilic, Hydrogenogenic, Carboxydotrophic Bacterium Isolated from Marine Sediment.</title>
        <authorList>
            <person name="Omae K."/>
            <person name="Yoneda Y."/>
            <person name="Fukuyama Y."/>
            <person name="Yoshida T."/>
            <person name="Sako Y."/>
        </authorList>
    </citation>
    <scope>NUCLEOTIDE SEQUENCE [LARGE SCALE GENOMIC DNA]</scope>
    <source>
        <strain evidence="7">KKC1</strain>
    </source>
</reference>
<comment type="pathway">
    <text evidence="1">Cell wall biogenesis; cell wall polysaccharide biosynthesis.</text>
</comment>
<dbReference type="GO" id="GO:0016757">
    <property type="term" value="F:glycosyltransferase activity"/>
    <property type="evidence" value="ECO:0007669"/>
    <property type="project" value="UniProtKB-KW"/>
</dbReference>
<evidence type="ECO:0000256" key="1">
    <source>
        <dbReference type="ARBA" id="ARBA00004776"/>
    </source>
</evidence>
<evidence type="ECO:0000256" key="2">
    <source>
        <dbReference type="ARBA" id="ARBA00006739"/>
    </source>
</evidence>
<evidence type="ECO:0000313" key="7">
    <source>
        <dbReference type="Proteomes" id="UP000197032"/>
    </source>
</evidence>
<dbReference type="Proteomes" id="UP000197032">
    <property type="component" value="Unassembled WGS sequence"/>
</dbReference>
<feature type="domain" description="Glycosyltransferase 2-like" evidence="5">
    <location>
        <begin position="15"/>
        <end position="63"/>
    </location>
</feature>
<organism evidence="6 7">
    <name type="scientific">Calderihabitans maritimus</name>
    <dbReference type="NCBI Taxonomy" id="1246530"/>
    <lineage>
        <taxon>Bacteria</taxon>
        <taxon>Bacillati</taxon>
        <taxon>Bacillota</taxon>
        <taxon>Clostridia</taxon>
        <taxon>Neomoorellales</taxon>
        <taxon>Calderihabitantaceae</taxon>
        <taxon>Calderihabitans</taxon>
    </lineage>
</organism>